<dbReference type="EMBL" id="LSRX01000729">
    <property type="protein sequence ID" value="OLP90069.1"/>
    <property type="molecule type" value="Genomic_DNA"/>
</dbReference>
<evidence type="ECO:0008006" key="4">
    <source>
        <dbReference type="Google" id="ProtNLM"/>
    </source>
</evidence>
<keyword evidence="1" id="KW-0408">Iron</keyword>
<keyword evidence="1" id="KW-0411">Iron-sulfur</keyword>
<dbReference type="OMA" id="FCFRWAQ"/>
<dbReference type="InterPro" id="IPR003739">
    <property type="entry name" value="Lys_aminomutase/Glu_NH3_mut"/>
</dbReference>
<sequence>MVMFSAPGAGSSYVMEHLINWDSEDLDHDPMYRLLFPTLQMLSRRHQQQLLEARASEDPFALEAAVKDIRSDLNPQPAGQLTLNRPKSVELHGIQHKYAETCLLFPSAGQTCHAYCTYCFRWAQFIGDDDVRLAQKDSVAFLRYLGEHPELSDVLITGGDPFIMRVGLLKSYLGKFVDPSFLPHIRNLRFGTRTLTFWPQRFTSDQDAHELLDFLQQLVEVGGRSVDIMGFVPRQPSRKREVQLGIIPYYMFLARDTGAQDYFSVPLARAHQLYADAIRQSSGLARTARGPSMSCTPGKVEISGIEIVNGQKSFVMRFLQCRDPSWIGRVFFAKYDETAIWFDELEPLDGGSVLPWDSRGFLRPGTPEEVLATLAQ</sequence>
<dbReference type="GO" id="GO:0051539">
    <property type="term" value="F:4 iron, 4 sulfur cluster binding"/>
    <property type="evidence" value="ECO:0007669"/>
    <property type="project" value="UniProtKB-KW"/>
</dbReference>
<dbReference type="InterPro" id="IPR058240">
    <property type="entry name" value="rSAM_sf"/>
</dbReference>
<keyword evidence="1" id="KW-0004">4Fe-4S</keyword>
<accession>A0A1Q9D4G1</accession>
<dbReference type="SUPFAM" id="SSF102114">
    <property type="entry name" value="Radical SAM enzymes"/>
    <property type="match status" value="1"/>
</dbReference>
<gene>
    <name evidence="2" type="ORF">AK812_SmicGene28409</name>
</gene>
<dbReference type="OrthoDB" id="5396721at2759"/>
<reference evidence="2 3" key="1">
    <citation type="submission" date="2016-02" db="EMBL/GenBank/DDBJ databases">
        <title>Genome analysis of coral dinoflagellate symbionts highlights evolutionary adaptations to a symbiotic lifestyle.</title>
        <authorList>
            <person name="Aranda M."/>
            <person name="Li Y."/>
            <person name="Liew Y.J."/>
            <person name="Baumgarten S."/>
            <person name="Simakov O."/>
            <person name="Wilson M."/>
            <person name="Piel J."/>
            <person name="Ashoor H."/>
            <person name="Bougouffa S."/>
            <person name="Bajic V.B."/>
            <person name="Ryu T."/>
            <person name="Ravasi T."/>
            <person name="Bayer T."/>
            <person name="Micklem G."/>
            <person name="Kim H."/>
            <person name="Bhak J."/>
            <person name="Lajeunesse T.C."/>
            <person name="Voolstra C.R."/>
        </authorList>
    </citation>
    <scope>NUCLEOTIDE SEQUENCE [LARGE SCALE GENOMIC DNA]</scope>
    <source>
        <strain evidence="2 3">CCMP2467</strain>
    </source>
</reference>
<dbReference type="PANTHER" id="PTHR30538:SF0">
    <property type="entry name" value="L-LYSINE 2,3-AMINOMUTASE AQ_1632-RELATED"/>
    <property type="match status" value="1"/>
</dbReference>
<dbReference type="InterPro" id="IPR013785">
    <property type="entry name" value="Aldolase_TIM"/>
</dbReference>
<protein>
    <recommendedName>
        <fullName evidence="4">L-lysine 2,3-aminomutase</fullName>
    </recommendedName>
</protein>
<name>A0A1Q9D4G1_SYMMI</name>
<dbReference type="AlphaFoldDB" id="A0A1Q9D4G1"/>
<dbReference type="PANTHER" id="PTHR30538">
    <property type="entry name" value="LYSINE 2,3-AMINOMUTASE-RELATED"/>
    <property type="match status" value="1"/>
</dbReference>
<evidence type="ECO:0000256" key="1">
    <source>
        <dbReference type="ARBA" id="ARBA00022485"/>
    </source>
</evidence>
<dbReference type="Proteomes" id="UP000186817">
    <property type="component" value="Unassembled WGS sequence"/>
</dbReference>
<comment type="caution">
    <text evidence="2">The sequence shown here is derived from an EMBL/GenBank/DDBJ whole genome shotgun (WGS) entry which is preliminary data.</text>
</comment>
<organism evidence="2 3">
    <name type="scientific">Symbiodinium microadriaticum</name>
    <name type="common">Dinoflagellate</name>
    <name type="synonym">Zooxanthella microadriatica</name>
    <dbReference type="NCBI Taxonomy" id="2951"/>
    <lineage>
        <taxon>Eukaryota</taxon>
        <taxon>Sar</taxon>
        <taxon>Alveolata</taxon>
        <taxon>Dinophyceae</taxon>
        <taxon>Suessiales</taxon>
        <taxon>Symbiodiniaceae</taxon>
        <taxon>Symbiodinium</taxon>
    </lineage>
</organism>
<proteinExistence type="predicted"/>
<keyword evidence="1" id="KW-0479">Metal-binding</keyword>
<evidence type="ECO:0000313" key="3">
    <source>
        <dbReference type="Proteomes" id="UP000186817"/>
    </source>
</evidence>
<keyword evidence="3" id="KW-1185">Reference proteome</keyword>
<dbReference type="Gene3D" id="3.20.20.70">
    <property type="entry name" value="Aldolase class I"/>
    <property type="match status" value="2"/>
</dbReference>
<evidence type="ECO:0000313" key="2">
    <source>
        <dbReference type="EMBL" id="OLP90069.1"/>
    </source>
</evidence>